<reference evidence="7 8" key="1">
    <citation type="submission" date="2009-01" db="EMBL/GenBank/DDBJ databases">
        <authorList>
            <person name="Qin X."/>
            <person name="Bachman B."/>
            <person name="Battles P."/>
            <person name="Bell A."/>
            <person name="Bess C."/>
            <person name="Bickham C."/>
            <person name="Chaboub L."/>
            <person name="Chen D."/>
            <person name="Coyle M."/>
            <person name="Deiros D.R."/>
            <person name="Dinh H."/>
            <person name="Forbes L."/>
            <person name="Fowler G."/>
            <person name="Francisco L."/>
            <person name="Fu Q."/>
            <person name="Gubbala S."/>
            <person name="Hale W."/>
            <person name="Han Y."/>
            <person name="Hemphill L."/>
            <person name="Highlander S.K."/>
            <person name="Hirani K."/>
            <person name="Hogues M."/>
            <person name="Jackson L."/>
            <person name="Jakkamsetti A."/>
            <person name="Javaid M."/>
            <person name="Jiang H."/>
            <person name="Korchina V."/>
            <person name="Kovar C."/>
            <person name="Lara F."/>
            <person name="Lee S."/>
            <person name="Mata R."/>
            <person name="Mathew T."/>
            <person name="Moen C."/>
            <person name="Morales K."/>
            <person name="Munidasa M."/>
            <person name="Nazareth L."/>
            <person name="Ngo R."/>
            <person name="Nguyen L."/>
            <person name="Okwuonu G."/>
            <person name="Ongeri F."/>
            <person name="Patil S."/>
            <person name="Petrosino J."/>
            <person name="Pham C."/>
            <person name="Pham P."/>
            <person name="Pu L.-L."/>
            <person name="Puazo M."/>
            <person name="Raj R."/>
            <person name="Reid J."/>
            <person name="Rouhana J."/>
            <person name="Saada N."/>
            <person name="Shang Y."/>
            <person name="Simmons D."/>
            <person name="Thornton R."/>
            <person name="Warren J."/>
            <person name="Weissenberger G."/>
            <person name="Zhang J."/>
            <person name="Zhang L."/>
            <person name="Zhou C."/>
            <person name="Zhu D."/>
            <person name="Muzny D."/>
            <person name="Worley K."/>
            <person name="Gibbs R."/>
        </authorList>
    </citation>
    <scope>NUCLEOTIDE SEQUENCE [LARGE SCALE GENOMIC DNA]</scope>
    <source>
        <strain evidence="8">ATCC 8290 / DSM 20176 / CCUG 30140 / JCM 1155 / KCTC 3500 / NBRC 15886 / NCIMB 8040 / NRRL B-1843 / 9</strain>
    </source>
</reference>
<dbReference type="InterPro" id="IPR007085">
    <property type="entry name" value="DNA/pantothenate-metab_flavo_C"/>
</dbReference>
<dbReference type="AlphaFoldDB" id="C0XM68"/>
<dbReference type="PANTHER" id="PTHR14359">
    <property type="entry name" value="HOMO-OLIGOMERIC FLAVIN CONTAINING CYS DECARBOXYLASE FAMILY"/>
    <property type="match status" value="1"/>
</dbReference>
<dbReference type="GO" id="GO:0015941">
    <property type="term" value="P:pantothenate catabolic process"/>
    <property type="evidence" value="ECO:0007669"/>
    <property type="project" value="InterPro"/>
</dbReference>
<feature type="domain" description="DNA/pantothenate metabolism flavoprotein C-terminal" evidence="6">
    <location>
        <begin position="231"/>
        <end position="441"/>
    </location>
</feature>
<dbReference type="InterPro" id="IPR036551">
    <property type="entry name" value="Flavin_trans-like"/>
</dbReference>
<dbReference type="UniPathway" id="UPA00241">
    <property type="reaction ID" value="UER00353"/>
</dbReference>
<dbReference type="Gene3D" id="3.40.50.10300">
    <property type="entry name" value="CoaB-like"/>
    <property type="match status" value="1"/>
</dbReference>
<dbReference type="InterPro" id="IPR003382">
    <property type="entry name" value="Flavoprotein"/>
</dbReference>
<keyword evidence="8" id="KW-1185">Reference proteome</keyword>
<dbReference type="GO" id="GO:0004632">
    <property type="term" value="F:phosphopantothenate--cysteine ligase activity"/>
    <property type="evidence" value="ECO:0007669"/>
    <property type="project" value="UniProtKB-UniRule"/>
</dbReference>
<dbReference type="GO" id="GO:0046872">
    <property type="term" value="F:metal ion binding"/>
    <property type="evidence" value="ECO:0007669"/>
    <property type="project" value="UniProtKB-KW"/>
</dbReference>
<dbReference type="EMBL" id="ACGP01000188">
    <property type="protein sequence ID" value="EEI23607.1"/>
    <property type="molecule type" value="Genomic_DNA"/>
</dbReference>
<dbReference type="RefSeq" id="WP_004561593.1">
    <property type="nucleotide sequence ID" value="NZ_AZDF01000008.1"/>
</dbReference>
<keyword evidence="3" id="KW-0460">Magnesium</keyword>
<keyword evidence="1 3" id="KW-0210">Decarboxylase</keyword>
<evidence type="ECO:0000259" key="6">
    <source>
        <dbReference type="Pfam" id="PF04127"/>
    </source>
</evidence>
<dbReference type="PATRIC" id="fig|1423757.3.peg.2508"/>
<keyword evidence="3 4" id="KW-0285">Flavoprotein</keyword>
<evidence type="ECO:0000259" key="5">
    <source>
        <dbReference type="Pfam" id="PF02441"/>
    </source>
</evidence>
<feature type="binding site" evidence="3">
    <location>
        <begin position="352"/>
        <end position="355"/>
    </location>
    <ligand>
        <name>CTP</name>
        <dbReference type="ChEBI" id="CHEBI:37563"/>
    </ligand>
</feature>
<dbReference type="GO" id="GO:0004633">
    <property type="term" value="F:phosphopantothenoylcysteine decarboxylase activity"/>
    <property type="evidence" value="ECO:0007669"/>
    <property type="project" value="UniProtKB-UniRule"/>
</dbReference>
<dbReference type="EC" id="6.3.2.5" evidence="3"/>
<dbReference type="Proteomes" id="UP000003752">
    <property type="component" value="Unassembled WGS sequence"/>
</dbReference>
<comment type="function">
    <text evidence="3">Catalyzes two sequential steps in the biosynthesis of coenzyme A. In the first step cysteine is conjugated to 4'-phosphopantothenate to form 4-phosphopantothenoylcysteine. In the second step the latter compound is decarboxylated to form 4'-phosphopantotheine.</text>
</comment>
<keyword evidence="3 4" id="KW-0288">FMN</keyword>
<comment type="cofactor">
    <cofactor evidence="3">
        <name>FMN</name>
        <dbReference type="ChEBI" id="CHEBI:58210"/>
    </cofactor>
    <text evidence="3">Binds 1 FMN per subunit.</text>
</comment>
<comment type="similarity">
    <text evidence="3 4">In the N-terminal section; belongs to the HFCD (homo-oligomeric flavin containing Cys decarboxylase) superfamily.</text>
</comment>
<comment type="pathway">
    <text evidence="3 4">Cofactor biosynthesis; coenzyme A biosynthesis; CoA from (R)-pantothenate: step 3/5.</text>
</comment>
<evidence type="ECO:0000256" key="4">
    <source>
        <dbReference type="RuleBase" id="RU364078"/>
    </source>
</evidence>
<dbReference type="GO" id="GO:0010181">
    <property type="term" value="F:FMN binding"/>
    <property type="evidence" value="ECO:0007669"/>
    <property type="project" value="UniProtKB-UniRule"/>
</dbReference>
<dbReference type="Pfam" id="PF04127">
    <property type="entry name" value="DFP"/>
    <property type="match status" value="1"/>
</dbReference>
<dbReference type="PANTHER" id="PTHR14359:SF6">
    <property type="entry name" value="PHOSPHOPANTOTHENOYLCYSTEINE DECARBOXYLASE"/>
    <property type="match status" value="1"/>
</dbReference>
<dbReference type="NCBIfam" id="TIGR00521">
    <property type="entry name" value="coaBC_dfp"/>
    <property type="match status" value="1"/>
</dbReference>
<comment type="catalytic activity">
    <reaction evidence="3 4">
        <text>N-[(R)-4-phosphopantothenoyl]-L-cysteine + H(+) = (R)-4'-phosphopantetheine + CO2</text>
        <dbReference type="Rhea" id="RHEA:16793"/>
        <dbReference type="ChEBI" id="CHEBI:15378"/>
        <dbReference type="ChEBI" id="CHEBI:16526"/>
        <dbReference type="ChEBI" id="CHEBI:59458"/>
        <dbReference type="ChEBI" id="CHEBI:61723"/>
        <dbReference type="EC" id="4.1.1.36"/>
    </reaction>
</comment>
<dbReference type="EC" id="4.1.1.36" evidence="3"/>
<feature type="binding site" evidence="3">
    <location>
        <position position="389"/>
    </location>
    <ligand>
        <name>CTP</name>
        <dbReference type="ChEBI" id="CHEBI:37563"/>
    </ligand>
</feature>
<feature type="binding site" evidence="3">
    <location>
        <position position="324"/>
    </location>
    <ligand>
        <name>CTP</name>
        <dbReference type="ChEBI" id="CHEBI:37563"/>
    </ligand>
</feature>
<sequence>MAGTSRSLFQAIFLGIIKSHKSIWLLLMHTSLLQLSVNLKMVVTDLFQNKRVSLYVTGSIAVYKSLILTRLLVKNHNDVHVVMTESAQRFVSPLTFQSLSKNRVVKDDFSTDDPKTIPHVAIADQSDLAIVAPATADTIAKMSNGIADNVVNAALLATTAPIYVVPAMNVHMLDNFATQTNLQTLTSAGINVMDTAEGFLAEGYSGKGRFPEPEEILDWVDQHFNSGSKELEGKRIVITAGGTREPLDPVRYLTNHSSGKMGFAIAKAAQLAGAEVTLITANTTLPKPESVKVLPVETARDLLQTVQKQFVDADVLIMAAAVADFRPATVSDRKIKKNDHNETMTLDLVRNPDILKEVATTKKASQIVIGFAAETNDLITNAEKKIKAKHLDLIVANDVSQKGIGFSADNNQVTFLFANGDQQKTSVESKQKVAQQLIHILSHRLISRQ</sequence>
<evidence type="ECO:0000313" key="7">
    <source>
        <dbReference type="EMBL" id="EEI23607.1"/>
    </source>
</evidence>
<feature type="binding site" evidence="3">
    <location>
        <position position="371"/>
    </location>
    <ligand>
        <name>CTP</name>
        <dbReference type="ChEBI" id="CHEBI:37563"/>
    </ligand>
</feature>
<dbReference type="InterPro" id="IPR005252">
    <property type="entry name" value="CoaBC"/>
</dbReference>
<keyword evidence="3 4" id="KW-0436">Ligase</keyword>
<comment type="function">
    <text evidence="4">Catalyzes two steps in the biosynthesis of coenzyme A. In the first step cysteine is conjugated to 4'-phosphopantothenate to form 4-phosphopantothenoylcysteine, in the latter compound is decarboxylated to form 4'-phosphopantotheine.</text>
</comment>
<dbReference type="GO" id="GO:0015937">
    <property type="term" value="P:coenzyme A biosynthetic process"/>
    <property type="evidence" value="ECO:0007669"/>
    <property type="project" value="UniProtKB-UniRule"/>
</dbReference>
<keyword evidence="2 3" id="KW-0456">Lyase</keyword>
<dbReference type="Pfam" id="PF02441">
    <property type="entry name" value="Flavoprotein"/>
    <property type="match status" value="1"/>
</dbReference>
<evidence type="ECO:0000313" key="8">
    <source>
        <dbReference type="Proteomes" id="UP000003752"/>
    </source>
</evidence>
<feature type="binding site" evidence="3">
    <location>
        <position position="385"/>
    </location>
    <ligand>
        <name>CTP</name>
        <dbReference type="ChEBI" id="CHEBI:37563"/>
    </ligand>
</feature>
<evidence type="ECO:0000256" key="1">
    <source>
        <dbReference type="ARBA" id="ARBA00022793"/>
    </source>
</evidence>
<dbReference type="HOGENOM" id="CLU_033319_0_1_9"/>
<feature type="region of interest" description="Phosphopantothenate--cysteine ligase" evidence="3">
    <location>
        <begin position="236"/>
        <end position="449"/>
    </location>
</feature>
<comment type="catalytic activity">
    <reaction evidence="3 4">
        <text>(R)-4'-phosphopantothenate + L-cysteine + CTP = N-[(R)-4-phosphopantothenoyl]-L-cysteine + CMP + diphosphate + H(+)</text>
        <dbReference type="Rhea" id="RHEA:19397"/>
        <dbReference type="ChEBI" id="CHEBI:10986"/>
        <dbReference type="ChEBI" id="CHEBI:15378"/>
        <dbReference type="ChEBI" id="CHEBI:33019"/>
        <dbReference type="ChEBI" id="CHEBI:35235"/>
        <dbReference type="ChEBI" id="CHEBI:37563"/>
        <dbReference type="ChEBI" id="CHEBI:59458"/>
        <dbReference type="ChEBI" id="CHEBI:60377"/>
        <dbReference type="EC" id="6.3.2.5"/>
    </reaction>
</comment>
<comment type="caution">
    <text evidence="3">Lacks conserved residue(s) required for the propagation of feature annotation.</text>
</comment>
<comment type="similarity">
    <text evidence="3 4">In the C-terminal section; belongs to the PPC synthetase family.</text>
</comment>
<proteinExistence type="inferred from homology"/>
<dbReference type="HAMAP" id="MF_02225">
    <property type="entry name" value="CoaBC"/>
    <property type="match status" value="1"/>
</dbReference>
<dbReference type="SUPFAM" id="SSF52507">
    <property type="entry name" value="Homo-oligomeric flavin-containing Cys decarboxylases, HFCD"/>
    <property type="match status" value="1"/>
</dbReference>
<dbReference type="Gene3D" id="3.40.50.1950">
    <property type="entry name" value="Flavin prenyltransferase-like"/>
    <property type="match status" value="1"/>
</dbReference>
<comment type="cofactor">
    <cofactor evidence="3">
        <name>Mg(2+)</name>
        <dbReference type="ChEBI" id="CHEBI:18420"/>
    </cofactor>
</comment>
<evidence type="ECO:0000256" key="3">
    <source>
        <dbReference type="HAMAP-Rule" id="MF_02225"/>
    </source>
</evidence>
<dbReference type="SMR" id="C0XM68"/>
<comment type="caution">
    <text evidence="7">The sequence shown here is derived from an EMBL/GenBank/DDBJ whole genome shotgun (WGS) entry which is preliminary data.</text>
</comment>
<name>C0XM68_LENH9</name>
<dbReference type="SUPFAM" id="SSF102645">
    <property type="entry name" value="CoaB-like"/>
    <property type="match status" value="1"/>
</dbReference>
<evidence type="ECO:0000256" key="2">
    <source>
        <dbReference type="ARBA" id="ARBA00023239"/>
    </source>
</evidence>
<organism evidence="7 8">
    <name type="scientific">Lentilactobacillus hilgardii (strain ATCC 8290 / DSM 20176 / CCUG 30140 / JCM 1155 / KCTC 3500 / NBRC 15886 / NCIMB 8040 / NRRL B-1843 / 9)</name>
    <dbReference type="NCBI Taxonomy" id="1423757"/>
    <lineage>
        <taxon>Bacteria</taxon>
        <taxon>Bacillati</taxon>
        <taxon>Bacillota</taxon>
        <taxon>Bacilli</taxon>
        <taxon>Lactobacillales</taxon>
        <taxon>Lactobacillaceae</taxon>
        <taxon>Lentilactobacillus</taxon>
    </lineage>
</organism>
<keyword evidence="3" id="KW-0479">Metal-binding</keyword>
<feature type="binding site" evidence="3">
    <location>
        <position position="334"/>
    </location>
    <ligand>
        <name>CTP</name>
        <dbReference type="ChEBI" id="CHEBI:37563"/>
    </ligand>
</feature>
<protein>
    <recommendedName>
        <fullName evidence="3">Coenzyme A biosynthesis bifunctional protein CoaBC</fullName>
    </recommendedName>
    <alternativeName>
        <fullName evidence="3">DNA/pantothenate metabolism flavoprotein</fullName>
    </alternativeName>
    <alternativeName>
        <fullName evidence="3">Phosphopantothenoylcysteine synthetase/decarboxylase</fullName>
        <shortName evidence="3">PPCS-PPCDC</shortName>
    </alternativeName>
    <domain>
        <recommendedName>
            <fullName evidence="3">Phosphopantothenoylcysteine decarboxylase</fullName>
            <shortName evidence="3">PPC decarboxylase</shortName>
            <shortName evidence="3">PPC-DC</shortName>
            <ecNumber evidence="3">4.1.1.36</ecNumber>
        </recommendedName>
        <alternativeName>
            <fullName evidence="3">CoaC</fullName>
        </alternativeName>
    </domain>
    <domain>
        <recommendedName>
            <fullName evidence="3">Phosphopantothenate--cysteine ligase</fullName>
            <ecNumber evidence="3">6.3.2.5</ecNumber>
        </recommendedName>
        <alternativeName>
            <fullName evidence="3">CoaB</fullName>
        </alternativeName>
        <alternativeName>
            <fullName evidence="3">Phosphopantothenoylcysteine synthetase</fullName>
            <shortName evidence="3">PPC synthetase</shortName>
            <shortName evidence="3">PPC-S</shortName>
        </alternativeName>
    </domain>
</protein>
<comment type="pathway">
    <text evidence="3 4">Cofactor biosynthesis; coenzyme A biosynthesis; CoA from (R)-pantothenate: step 2/5.</text>
</comment>
<keyword evidence="3" id="KW-0511">Multifunctional enzyme</keyword>
<feature type="region of interest" description="Phosphopantothenoylcysteine decarboxylase" evidence="3">
    <location>
        <begin position="1"/>
        <end position="235"/>
    </location>
</feature>
<accession>C0XM68</accession>
<gene>
    <name evidence="3 7" type="primary">coaBC</name>
    <name evidence="7" type="ORF">HMPREF0519_2329</name>
</gene>
<dbReference type="GO" id="GO:0071513">
    <property type="term" value="C:phosphopantothenoylcysteine decarboxylase complex"/>
    <property type="evidence" value="ECO:0007669"/>
    <property type="project" value="TreeGrafter"/>
</dbReference>
<feature type="domain" description="Flavoprotein" evidence="5">
    <location>
        <begin position="50"/>
        <end position="223"/>
    </location>
</feature>
<dbReference type="InterPro" id="IPR035929">
    <property type="entry name" value="CoaB-like_sf"/>
</dbReference>